<organism evidence="1">
    <name type="scientific">uncultured Thermomicrobiales bacterium</name>
    <dbReference type="NCBI Taxonomy" id="1645740"/>
    <lineage>
        <taxon>Bacteria</taxon>
        <taxon>Pseudomonadati</taxon>
        <taxon>Thermomicrobiota</taxon>
        <taxon>Thermomicrobia</taxon>
        <taxon>Thermomicrobiales</taxon>
        <taxon>environmental samples</taxon>
    </lineage>
</organism>
<evidence type="ECO:0000313" key="1">
    <source>
        <dbReference type="EMBL" id="CAA9559941.1"/>
    </source>
</evidence>
<sequence>MVPRSIPDDVPEPADGSLTGSIARARQMFEVYAPARSRRHRWNAQPESLQDRTRTIRQVTAVPGSRDNRHTLCGWIVLQQVRGCRPTHDSIARNEGPSAMPTPGSTGARVRAIMVALRNGTGTRSDGLATFIPQASGFFGRSRVKASGAERGAQPKFRACAWNARDRIRQDIETDPNIPICTVMIPKGSARTTIIRQSSPGGGGPSFR</sequence>
<proteinExistence type="predicted"/>
<accession>A0A6J4UVT2</accession>
<gene>
    <name evidence="1" type="ORF">AVDCRST_MAG87-1502</name>
</gene>
<reference evidence="1" key="1">
    <citation type="submission" date="2020-02" db="EMBL/GenBank/DDBJ databases">
        <authorList>
            <person name="Meier V. D."/>
        </authorList>
    </citation>
    <scope>NUCLEOTIDE SEQUENCE</scope>
    <source>
        <strain evidence="1">AVDCRST_MAG87</strain>
    </source>
</reference>
<dbReference type="EMBL" id="CADCWJ010000336">
    <property type="protein sequence ID" value="CAA9559941.1"/>
    <property type="molecule type" value="Genomic_DNA"/>
</dbReference>
<protein>
    <submittedName>
        <fullName evidence="1">Uncharacterized protein</fullName>
    </submittedName>
</protein>
<name>A0A6J4UVT2_9BACT</name>
<dbReference type="AlphaFoldDB" id="A0A6J4UVT2"/>